<accession>A0AAF0Q6K7</accession>
<proteinExistence type="predicted"/>
<feature type="region of interest" description="Disordered" evidence="1">
    <location>
        <begin position="92"/>
        <end position="123"/>
    </location>
</feature>
<name>A0AAF0Q6K7_SOLVR</name>
<evidence type="ECO:0000313" key="2">
    <source>
        <dbReference type="EMBL" id="WMV14861.1"/>
    </source>
</evidence>
<feature type="compositionally biased region" description="Polar residues" evidence="1">
    <location>
        <begin position="108"/>
        <end position="117"/>
    </location>
</feature>
<evidence type="ECO:0000256" key="1">
    <source>
        <dbReference type="SAM" id="MobiDB-lite"/>
    </source>
</evidence>
<dbReference type="EMBL" id="CP133613">
    <property type="protein sequence ID" value="WMV14861.1"/>
    <property type="molecule type" value="Genomic_DNA"/>
</dbReference>
<gene>
    <name evidence="2" type="ORF">MTR67_008246</name>
</gene>
<dbReference type="AlphaFoldDB" id="A0AAF0Q6K7"/>
<evidence type="ECO:0000313" key="3">
    <source>
        <dbReference type="Proteomes" id="UP001234989"/>
    </source>
</evidence>
<protein>
    <submittedName>
        <fullName evidence="2">Uncharacterized protein</fullName>
    </submittedName>
</protein>
<dbReference type="Proteomes" id="UP001234989">
    <property type="component" value="Chromosome 2"/>
</dbReference>
<reference evidence="2" key="1">
    <citation type="submission" date="2023-08" db="EMBL/GenBank/DDBJ databases">
        <title>A de novo genome assembly of Solanum verrucosum Schlechtendal, a Mexican diploid species geographically isolated from the other diploid A-genome species in potato relatives.</title>
        <authorList>
            <person name="Hosaka K."/>
        </authorList>
    </citation>
    <scope>NUCLEOTIDE SEQUENCE</scope>
    <source>
        <tissue evidence="2">Young leaves</tissue>
    </source>
</reference>
<keyword evidence="3" id="KW-1185">Reference proteome</keyword>
<sequence length="123" mass="13416">MALKIVKILFSRCSGNGYEDSKKVKNFVVLKVGQPLYMKLPACSHPRSVSFLRKSRRRRRPKLSQASSPLPLLYQALSTVVHEAAGLQPPSQCVLPAKESAPAPPKTQPSLVTSTAPLPSPQQ</sequence>
<organism evidence="2 3">
    <name type="scientific">Solanum verrucosum</name>
    <dbReference type="NCBI Taxonomy" id="315347"/>
    <lineage>
        <taxon>Eukaryota</taxon>
        <taxon>Viridiplantae</taxon>
        <taxon>Streptophyta</taxon>
        <taxon>Embryophyta</taxon>
        <taxon>Tracheophyta</taxon>
        <taxon>Spermatophyta</taxon>
        <taxon>Magnoliopsida</taxon>
        <taxon>eudicotyledons</taxon>
        <taxon>Gunneridae</taxon>
        <taxon>Pentapetalae</taxon>
        <taxon>asterids</taxon>
        <taxon>lamiids</taxon>
        <taxon>Solanales</taxon>
        <taxon>Solanaceae</taxon>
        <taxon>Solanoideae</taxon>
        <taxon>Solaneae</taxon>
        <taxon>Solanum</taxon>
    </lineage>
</organism>